<accession>A0ABX8VE55</accession>
<protein>
    <submittedName>
        <fullName evidence="2">NAD-dependent epimerase/dehydratase family protein</fullName>
    </submittedName>
</protein>
<dbReference type="Pfam" id="PF01370">
    <property type="entry name" value="Epimerase"/>
    <property type="match status" value="1"/>
</dbReference>
<dbReference type="InterPro" id="IPR036291">
    <property type="entry name" value="NAD(P)-bd_dom_sf"/>
</dbReference>
<proteinExistence type="predicted"/>
<dbReference type="SUPFAM" id="SSF51735">
    <property type="entry name" value="NAD(P)-binding Rossmann-fold domains"/>
    <property type="match status" value="1"/>
</dbReference>
<dbReference type="EMBL" id="CP080429">
    <property type="protein sequence ID" value="QYJ69306.1"/>
    <property type="molecule type" value="Genomic_DNA"/>
</dbReference>
<evidence type="ECO:0000313" key="3">
    <source>
        <dbReference type="Proteomes" id="UP000825381"/>
    </source>
</evidence>
<keyword evidence="3" id="KW-1185">Reference proteome</keyword>
<feature type="domain" description="NAD-dependent epimerase/dehydratase" evidence="1">
    <location>
        <begin position="2"/>
        <end position="233"/>
    </location>
</feature>
<evidence type="ECO:0000313" key="2">
    <source>
        <dbReference type="EMBL" id="QYJ69306.1"/>
    </source>
</evidence>
<dbReference type="PANTHER" id="PTHR48079:SF6">
    <property type="entry name" value="NAD(P)-BINDING DOMAIN-CONTAINING PROTEIN-RELATED"/>
    <property type="match status" value="1"/>
</dbReference>
<gene>
    <name evidence="2" type="ORF">K1I41_05295</name>
</gene>
<sequence length="336" mass="37262">MILVTGGTGLVGAHLLLQLAAGKKAVRALYRSEASKAKTKLLFEHYNKSILFEKIVWAKGDITDIPALEEAFANVTHVYHCAAYISFDPSDEELLRKVNIEGTANIVNCALAFGVRKLCHVSSIAALGDPKENEPTITEKTEWNPEMRHSDYAITKHGAEMEVWRGGQEGLEVVVVNPGLIFGYGFWTQGTGRMFKAVCKGQYFYTKGSCGVVAVEDVVGIMQLLMRADVTGERYTLVAGQLSYREILFAIADGLGKKRPTIYASRALTSVAWRLDWLLAKIAQRKRLMTHAMAKASHNHENYDNSKIIAVLDYKFTEVKQYIKQLASTASSSKHL</sequence>
<dbReference type="RefSeq" id="WP_220641641.1">
    <property type="nucleotide sequence ID" value="NZ_CP080429.1"/>
</dbReference>
<organism evidence="2 3">
    <name type="scientific">Flavobacterium litorale</name>
    <dbReference type="NCBI Taxonomy" id="2856519"/>
    <lineage>
        <taxon>Bacteria</taxon>
        <taxon>Pseudomonadati</taxon>
        <taxon>Bacteroidota</taxon>
        <taxon>Flavobacteriia</taxon>
        <taxon>Flavobacteriales</taxon>
        <taxon>Flavobacteriaceae</taxon>
        <taxon>Flavobacterium</taxon>
    </lineage>
</organism>
<name>A0ABX8VE55_9FLAO</name>
<dbReference type="InterPro" id="IPR051783">
    <property type="entry name" value="NAD(P)-dependent_oxidoreduct"/>
</dbReference>
<dbReference type="PANTHER" id="PTHR48079">
    <property type="entry name" value="PROTEIN YEEZ"/>
    <property type="match status" value="1"/>
</dbReference>
<reference evidence="2 3" key="1">
    <citation type="submission" date="2021-07" db="EMBL/GenBank/DDBJ databases">
        <title>Flavobacterium WSW3-B6 sp.nov, isolated from seaweed.</title>
        <authorList>
            <person name="Muhammad N."/>
            <person name="Ho H."/>
            <person name="Lee Y.-J."/>
            <person name="Nguyen T."/>
            <person name="Ho J."/>
            <person name="Kim S.-G."/>
        </authorList>
    </citation>
    <scope>NUCLEOTIDE SEQUENCE [LARGE SCALE GENOMIC DNA]</scope>
    <source>
        <strain evidence="2 3">WSW3-B6</strain>
    </source>
</reference>
<dbReference type="Proteomes" id="UP000825381">
    <property type="component" value="Chromosome"/>
</dbReference>
<dbReference type="Gene3D" id="3.40.50.720">
    <property type="entry name" value="NAD(P)-binding Rossmann-like Domain"/>
    <property type="match status" value="1"/>
</dbReference>
<dbReference type="InterPro" id="IPR001509">
    <property type="entry name" value="Epimerase_deHydtase"/>
</dbReference>
<evidence type="ECO:0000259" key="1">
    <source>
        <dbReference type="Pfam" id="PF01370"/>
    </source>
</evidence>